<keyword evidence="3" id="KW-1185">Reference proteome</keyword>
<gene>
    <name evidence="2" type="ORF">SEUCBS140593_002337</name>
</gene>
<dbReference type="EMBL" id="CAWUHD010000015">
    <property type="protein sequence ID" value="CAK7214873.1"/>
    <property type="molecule type" value="Genomic_DNA"/>
</dbReference>
<accession>A0ABP0B5K8</accession>
<comment type="caution">
    <text evidence="2">The sequence shown here is derived from an EMBL/GenBank/DDBJ whole genome shotgun (WGS) entry which is preliminary data.</text>
</comment>
<evidence type="ECO:0000256" key="1">
    <source>
        <dbReference type="SAM" id="MobiDB-lite"/>
    </source>
</evidence>
<evidence type="ECO:0000313" key="2">
    <source>
        <dbReference type="EMBL" id="CAK7214873.1"/>
    </source>
</evidence>
<name>A0ABP0B5K8_9PEZI</name>
<evidence type="ECO:0000313" key="3">
    <source>
        <dbReference type="Proteomes" id="UP001642482"/>
    </source>
</evidence>
<protein>
    <submittedName>
        <fullName evidence="2">Uncharacterized protein</fullName>
    </submittedName>
</protein>
<organism evidence="2 3">
    <name type="scientific">Sporothrix eucalyptigena</name>
    <dbReference type="NCBI Taxonomy" id="1812306"/>
    <lineage>
        <taxon>Eukaryota</taxon>
        <taxon>Fungi</taxon>
        <taxon>Dikarya</taxon>
        <taxon>Ascomycota</taxon>
        <taxon>Pezizomycotina</taxon>
        <taxon>Sordariomycetes</taxon>
        <taxon>Sordariomycetidae</taxon>
        <taxon>Ophiostomatales</taxon>
        <taxon>Ophiostomataceae</taxon>
        <taxon>Sporothrix</taxon>
    </lineage>
</organism>
<feature type="region of interest" description="Disordered" evidence="1">
    <location>
        <begin position="1"/>
        <end position="20"/>
    </location>
</feature>
<sequence length="134" mass="14443">MPLFNGNASNRNKRQQKKALAQQALAQQQAQQAQLAIWQQQIQQQPQLLPQVLTQIHQTIAAGAAAAGFPNGTTFAAAAASADLNRPDPAPQTDRPQMPLTAVVLNPDPEGLEDPDAVVPVAAVRQTVENERRR</sequence>
<dbReference type="Proteomes" id="UP001642482">
    <property type="component" value="Unassembled WGS sequence"/>
</dbReference>
<feature type="compositionally biased region" description="Polar residues" evidence="1">
    <location>
        <begin position="1"/>
        <end position="10"/>
    </location>
</feature>
<reference evidence="2 3" key="1">
    <citation type="submission" date="2024-01" db="EMBL/GenBank/DDBJ databases">
        <authorList>
            <person name="Allen C."/>
            <person name="Tagirdzhanova G."/>
        </authorList>
    </citation>
    <scope>NUCLEOTIDE SEQUENCE [LARGE SCALE GENOMIC DNA]</scope>
</reference>
<proteinExistence type="predicted"/>